<evidence type="ECO:0000313" key="4">
    <source>
        <dbReference type="EMBL" id="GCB77784.1"/>
    </source>
</evidence>
<dbReference type="EC" id="3.1.3.56" evidence="1"/>
<dbReference type="SUPFAM" id="SSF56219">
    <property type="entry name" value="DNase I-like"/>
    <property type="match status" value="1"/>
</dbReference>
<evidence type="ECO:0000256" key="1">
    <source>
        <dbReference type="ARBA" id="ARBA00012997"/>
    </source>
</evidence>
<dbReference type="GO" id="GO:0046856">
    <property type="term" value="P:phosphatidylinositol dephosphorylation"/>
    <property type="evidence" value="ECO:0007669"/>
    <property type="project" value="InterPro"/>
</dbReference>
<dbReference type="EMBL" id="BFAA01009044">
    <property type="protein sequence ID" value="GCB77784.1"/>
    <property type="molecule type" value="Genomic_DNA"/>
</dbReference>
<dbReference type="AlphaFoldDB" id="A0A401PXA2"/>
<dbReference type="PANTHER" id="PTHR12997">
    <property type="entry name" value="TYPE I INOSITOL-1,4,5-TRISPHOSPHATE 5-PHOSPHATASE"/>
    <property type="match status" value="1"/>
</dbReference>
<evidence type="ECO:0000313" key="5">
    <source>
        <dbReference type="Proteomes" id="UP000288216"/>
    </source>
</evidence>
<dbReference type="SMART" id="SM00128">
    <property type="entry name" value="IPPc"/>
    <property type="match status" value="1"/>
</dbReference>
<keyword evidence="5" id="KW-1185">Reference proteome</keyword>
<dbReference type="GO" id="GO:0004445">
    <property type="term" value="F:inositol-polyphosphate 5-phosphatase activity"/>
    <property type="evidence" value="ECO:0007669"/>
    <property type="project" value="UniProtKB-EC"/>
</dbReference>
<feature type="domain" description="Inositol polyphosphate-related phosphatase" evidence="3">
    <location>
        <begin position="1"/>
        <end position="343"/>
    </location>
</feature>
<dbReference type="Gene3D" id="3.60.10.10">
    <property type="entry name" value="Endonuclease/exonuclease/phosphatase"/>
    <property type="match status" value="1"/>
</dbReference>
<name>A0A401PXA2_SCYTO</name>
<proteinExistence type="inferred from homology"/>
<reference evidence="4 5" key="1">
    <citation type="journal article" date="2018" name="Nat. Ecol. Evol.">
        <title>Shark genomes provide insights into elasmobranch evolution and the origin of vertebrates.</title>
        <authorList>
            <person name="Hara Y"/>
            <person name="Yamaguchi K"/>
            <person name="Onimaru K"/>
            <person name="Kadota M"/>
            <person name="Koyanagi M"/>
            <person name="Keeley SD"/>
            <person name="Tatsumi K"/>
            <person name="Tanaka K"/>
            <person name="Motone F"/>
            <person name="Kageyama Y"/>
            <person name="Nozu R"/>
            <person name="Adachi N"/>
            <person name="Nishimura O"/>
            <person name="Nakagawa R"/>
            <person name="Tanegashima C"/>
            <person name="Kiyatake I"/>
            <person name="Matsumoto R"/>
            <person name="Murakumo K"/>
            <person name="Nishida K"/>
            <person name="Terakita A"/>
            <person name="Kuratani S"/>
            <person name="Sato K"/>
            <person name="Hyodo S Kuraku.S."/>
        </authorList>
    </citation>
    <scope>NUCLEOTIDE SEQUENCE [LARGE SCALE GENOMIC DNA]</scope>
</reference>
<evidence type="ECO:0000256" key="2">
    <source>
        <dbReference type="ARBA" id="ARBA00023599"/>
    </source>
</evidence>
<dbReference type="InterPro" id="IPR000300">
    <property type="entry name" value="IPPc"/>
</dbReference>
<dbReference type="Pfam" id="PF22669">
    <property type="entry name" value="Exo_endo_phos2"/>
    <property type="match status" value="1"/>
</dbReference>
<dbReference type="OMA" id="FGMETCT"/>
<dbReference type="STRING" id="75743.A0A401PXA2"/>
<protein>
    <recommendedName>
        <fullName evidence="1">inositol-polyphosphate 5-phosphatase</fullName>
        <ecNumber evidence="1">3.1.3.56</ecNumber>
    </recommendedName>
</protein>
<accession>A0A401PXA2</accession>
<dbReference type="InterPro" id="IPR036691">
    <property type="entry name" value="Endo/exonu/phosph_ase_sf"/>
</dbReference>
<comment type="similarity">
    <text evidence="2">Belongs to the inositol 1,4,5-trisphosphate 5-phosphatase type I family.</text>
</comment>
<dbReference type="InterPro" id="IPR039737">
    <property type="entry name" value="INPP5A"/>
</dbReference>
<dbReference type="PANTHER" id="PTHR12997:SF9">
    <property type="entry name" value="INOSITOL-POLYPHOSPHATE 5-PHOSPHATASE"/>
    <property type="match status" value="1"/>
</dbReference>
<sequence length="343" mass="40150">MDVLLLTANVGSLFDDLEGLQIIWLQEFYQVVKKYTPHFIALHCQEIGGKDYETGMVHVNKFVADILSSNEMKEYNRVRVYIDQDFSAHDHFTVIQSYKEVQGKEVHTTSLHNNSMIEKERFSQDFWPEFKWSRKGYIRTRWRLQNRIFDLVNIHLFHDASNLIAWKSPSTFPGNRRKALGHVLSRITDARYEKVPFLIFGDFNVRLDTQRVVETLCSTASVETILNGEPEDVKKVIFQERGNDHKVLLRIESKTFDYFDQGVFRHNNGKALLEFDQELTTFFNEICELDIEFPPSYPYSEVNTEGTLYANTRCPAWCDRILMSPSANEVVVKPVFLYFQLTD</sequence>
<dbReference type="Proteomes" id="UP000288216">
    <property type="component" value="Unassembled WGS sequence"/>
</dbReference>
<comment type="caution">
    <text evidence="4">The sequence shown here is derived from an EMBL/GenBank/DDBJ whole genome shotgun (WGS) entry which is preliminary data.</text>
</comment>
<evidence type="ECO:0000259" key="3">
    <source>
        <dbReference type="SMART" id="SM00128"/>
    </source>
</evidence>
<dbReference type="OrthoDB" id="5780965at2759"/>
<gene>
    <name evidence="4" type="ORF">scyTo_0015712</name>
</gene>
<organism evidence="4 5">
    <name type="scientific">Scyliorhinus torazame</name>
    <name type="common">Cloudy catshark</name>
    <name type="synonym">Catulus torazame</name>
    <dbReference type="NCBI Taxonomy" id="75743"/>
    <lineage>
        <taxon>Eukaryota</taxon>
        <taxon>Metazoa</taxon>
        <taxon>Chordata</taxon>
        <taxon>Craniata</taxon>
        <taxon>Vertebrata</taxon>
        <taxon>Chondrichthyes</taxon>
        <taxon>Elasmobranchii</taxon>
        <taxon>Galeomorphii</taxon>
        <taxon>Galeoidea</taxon>
        <taxon>Carcharhiniformes</taxon>
        <taxon>Scyliorhinidae</taxon>
        <taxon>Scyliorhinus</taxon>
    </lineage>
</organism>